<reference evidence="1 2" key="1">
    <citation type="journal article" date="2020" name="IScience">
        <title>Genome Sequencing of the Endangered Kingdonia uniflora (Circaeasteraceae, Ranunculales) Reveals Potential Mechanisms of Evolutionary Specialization.</title>
        <authorList>
            <person name="Sun Y."/>
            <person name="Deng T."/>
            <person name="Zhang A."/>
            <person name="Moore M.J."/>
            <person name="Landis J.B."/>
            <person name="Lin N."/>
            <person name="Zhang H."/>
            <person name="Zhang X."/>
            <person name="Huang J."/>
            <person name="Zhang X."/>
            <person name="Sun H."/>
            <person name="Wang H."/>
        </authorList>
    </citation>
    <scope>NUCLEOTIDE SEQUENCE [LARGE SCALE GENOMIC DNA]</scope>
    <source>
        <strain evidence="1">TB1705</strain>
        <tissue evidence="1">Leaf</tissue>
    </source>
</reference>
<organism evidence="1 2">
    <name type="scientific">Kingdonia uniflora</name>
    <dbReference type="NCBI Taxonomy" id="39325"/>
    <lineage>
        <taxon>Eukaryota</taxon>
        <taxon>Viridiplantae</taxon>
        <taxon>Streptophyta</taxon>
        <taxon>Embryophyta</taxon>
        <taxon>Tracheophyta</taxon>
        <taxon>Spermatophyta</taxon>
        <taxon>Magnoliopsida</taxon>
        <taxon>Ranunculales</taxon>
        <taxon>Circaeasteraceae</taxon>
        <taxon>Kingdonia</taxon>
    </lineage>
</organism>
<dbReference type="Proteomes" id="UP000541444">
    <property type="component" value="Unassembled WGS sequence"/>
</dbReference>
<gene>
    <name evidence="1" type="ORF">GIB67_017357</name>
</gene>
<comment type="caution">
    <text evidence="1">The sequence shown here is derived from an EMBL/GenBank/DDBJ whole genome shotgun (WGS) entry which is preliminary data.</text>
</comment>
<accession>A0A7J7MPL0</accession>
<dbReference type="EMBL" id="JACGCM010001300">
    <property type="protein sequence ID" value="KAF6156823.1"/>
    <property type="molecule type" value="Genomic_DNA"/>
</dbReference>
<dbReference type="AlphaFoldDB" id="A0A7J7MPL0"/>
<protein>
    <recommendedName>
        <fullName evidence="3">Alpha/beta hydrolase</fullName>
    </recommendedName>
</protein>
<evidence type="ECO:0000313" key="2">
    <source>
        <dbReference type="Proteomes" id="UP000541444"/>
    </source>
</evidence>
<proteinExistence type="predicted"/>
<sequence>CFLTQKTLEYDLLTILPSFIKKGELLEGYDGVEELKVKVPAFVIMGEKDYALKIPGLAYFLNEMVKDCVLDMETTNFPEGSHFVYE</sequence>
<evidence type="ECO:0000313" key="1">
    <source>
        <dbReference type="EMBL" id="KAF6156823.1"/>
    </source>
</evidence>
<dbReference type="OrthoDB" id="7130006at2759"/>
<name>A0A7J7MPL0_9MAGN</name>
<evidence type="ECO:0008006" key="3">
    <source>
        <dbReference type="Google" id="ProtNLM"/>
    </source>
</evidence>
<feature type="non-terminal residue" evidence="1">
    <location>
        <position position="1"/>
    </location>
</feature>
<keyword evidence="2" id="KW-1185">Reference proteome</keyword>